<dbReference type="AlphaFoldDB" id="X0XJ54"/>
<dbReference type="InterPro" id="IPR006342">
    <property type="entry name" value="FkbM_mtfrase"/>
</dbReference>
<dbReference type="Gene3D" id="3.40.50.150">
    <property type="entry name" value="Vaccinia Virus protein VP39"/>
    <property type="match status" value="1"/>
</dbReference>
<name>X0XJ54_9ZZZZ</name>
<evidence type="ECO:0000259" key="1">
    <source>
        <dbReference type="Pfam" id="PF05050"/>
    </source>
</evidence>
<dbReference type="EMBL" id="BARS01039964">
    <property type="protein sequence ID" value="GAG24971.1"/>
    <property type="molecule type" value="Genomic_DNA"/>
</dbReference>
<dbReference type="Pfam" id="PF05050">
    <property type="entry name" value="Methyltransf_21"/>
    <property type="match status" value="1"/>
</dbReference>
<dbReference type="GO" id="GO:0008171">
    <property type="term" value="F:O-methyltransferase activity"/>
    <property type="evidence" value="ECO:0007669"/>
    <property type="project" value="TreeGrafter"/>
</dbReference>
<sequence>PSRNAVKGQEATTADVNIKRILRQRAQVAVANKERHQYLQSFGFNPDVVADVGVHTGTPQLYRAFAASKFVLIDPRAESEADTCASLSPQDYNFHAVAVGAVPGEMDLRIPIMKKGVNPSRAGFRKVNGPMGRNIVDHEIRRVPVLPLDQIMANYPGRVGLKIDTEGFELEVLQGARETLLRTDFVIVELSVTKRFAGIAPPSHLMALLASAGLELRDMLRATGDGKGGQQPRLFDALFTRWEDAL</sequence>
<evidence type="ECO:0000313" key="2">
    <source>
        <dbReference type="EMBL" id="GAG24971.1"/>
    </source>
</evidence>
<feature type="non-terminal residue" evidence="2">
    <location>
        <position position="1"/>
    </location>
</feature>
<feature type="domain" description="Methyltransferase FkbM" evidence="1">
    <location>
        <begin position="51"/>
        <end position="213"/>
    </location>
</feature>
<protein>
    <recommendedName>
        <fullName evidence="1">Methyltransferase FkbM domain-containing protein</fullName>
    </recommendedName>
</protein>
<accession>X0XJ54</accession>
<proteinExistence type="predicted"/>
<gene>
    <name evidence="2" type="ORF">S01H1_60985</name>
</gene>
<reference evidence="2" key="1">
    <citation type="journal article" date="2014" name="Front. Microbiol.">
        <title>High frequency of phylogenetically diverse reductive dehalogenase-homologous genes in deep subseafloor sedimentary metagenomes.</title>
        <authorList>
            <person name="Kawai M."/>
            <person name="Futagami T."/>
            <person name="Toyoda A."/>
            <person name="Takaki Y."/>
            <person name="Nishi S."/>
            <person name="Hori S."/>
            <person name="Arai W."/>
            <person name="Tsubouchi T."/>
            <person name="Morono Y."/>
            <person name="Uchiyama I."/>
            <person name="Ito T."/>
            <person name="Fujiyama A."/>
            <person name="Inagaki F."/>
            <person name="Takami H."/>
        </authorList>
    </citation>
    <scope>NUCLEOTIDE SEQUENCE</scope>
    <source>
        <strain evidence="2">Expedition CK06-06</strain>
    </source>
</reference>
<dbReference type="PANTHER" id="PTHR36973">
    <property type="entry name" value="SLL1456 PROTEIN-RELATED"/>
    <property type="match status" value="1"/>
</dbReference>
<dbReference type="PANTHER" id="PTHR36973:SF4">
    <property type="entry name" value="NODULATION PROTEIN"/>
    <property type="match status" value="1"/>
</dbReference>
<dbReference type="InterPro" id="IPR029063">
    <property type="entry name" value="SAM-dependent_MTases_sf"/>
</dbReference>
<organism evidence="2">
    <name type="scientific">marine sediment metagenome</name>
    <dbReference type="NCBI Taxonomy" id="412755"/>
    <lineage>
        <taxon>unclassified sequences</taxon>
        <taxon>metagenomes</taxon>
        <taxon>ecological metagenomes</taxon>
    </lineage>
</organism>
<dbReference type="InterPro" id="IPR053188">
    <property type="entry name" value="FkbM_Methyltransferase"/>
</dbReference>
<comment type="caution">
    <text evidence="2">The sequence shown here is derived from an EMBL/GenBank/DDBJ whole genome shotgun (WGS) entry which is preliminary data.</text>
</comment>
<dbReference type="NCBIfam" id="TIGR01444">
    <property type="entry name" value="fkbM_fam"/>
    <property type="match status" value="1"/>
</dbReference>
<dbReference type="SUPFAM" id="SSF53335">
    <property type="entry name" value="S-adenosyl-L-methionine-dependent methyltransferases"/>
    <property type="match status" value="1"/>
</dbReference>